<organism evidence="1 2">
    <name type="scientific">Paenibacillus solisilvae</name>
    <dbReference type="NCBI Taxonomy" id="2486751"/>
    <lineage>
        <taxon>Bacteria</taxon>
        <taxon>Bacillati</taxon>
        <taxon>Bacillota</taxon>
        <taxon>Bacilli</taxon>
        <taxon>Bacillales</taxon>
        <taxon>Paenibacillaceae</taxon>
        <taxon>Paenibacillus</taxon>
    </lineage>
</organism>
<accession>A0ABW0VT39</accession>
<proteinExistence type="predicted"/>
<name>A0ABW0VT39_9BACL</name>
<dbReference type="EMBL" id="JBHSOW010000014">
    <property type="protein sequence ID" value="MFC5648044.1"/>
    <property type="molecule type" value="Genomic_DNA"/>
</dbReference>
<protein>
    <submittedName>
        <fullName evidence="1">Uncharacterized protein</fullName>
    </submittedName>
</protein>
<evidence type="ECO:0000313" key="2">
    <source>
        <dbReference type="Proteomes" id="UP001596047"/>
    </source>
</evidence>
<evidence type="ECO:0000313" key="1">
    <source>
        <dbReference type="EMBL" id="MFC5648044.1"/>
    </source>
</evidence>
<comment type="caution">
    <text evidence="1">The sequence shown here is derived from an EMBL/GenBank/DDBJ whole genome shotgun (WGS) entry which is preliminary data.</text>
</comment>
<reference evidence="2" key="1">
    <citation type="journal article" date="2019" name="Int. J. Syst. Evol. Microbiol.">
        <title>The Global Catalogue of Microorganisms (GCM) 10K type strain sequencing project: providing services to taxonomists for standard genome sequencing and annotation.</title>
        <authorList>
            <consortium name="The Broad Institute Genomics Platform"/>
            <consortium name="The Broad Institute Genome Sequencing Center for Infectious Disease"/>
            <person name="Wu L."/>
            <person name="Ma J."/>
        </authorList>
    </citation>
    <scope>NUCLEOTIDE SEQUENCE [LARGE SCALE GENOMIC DNA]</scope>
    <source>
        <strain evidence="2">CGMCC 1.3240</strain>
    </source>
</reference>
<keyword evidence="2" id="KW-1185">Reference proteome</keyword>
<sequence>MTRFANNKEITKADVTTNLLAKLANNDLKGFMNDVKAQSGKSITSKAAQYLLRDAQYLLTQK</sequence>
<dbReference type="RefSeq" id="WP_379186509.1">
    <property type="nucleotide sequence ID" value="NZ_JBHSOW010000014.1"/>
</dbReference>
<gene>
    <name evidence="1" type="ORF">ACFPYJ_02735</name>
</gene>
<dbReference type="Proteomes" id="UP001596047">
    <property type="component" value="Unassembled WGS sequence"/>
</dbReference>